<dbReference type="KEGG" id="ruj:E5Z56_04790"/>
<protein>
    <submittedName>
        <fullName evidence="1">Uncharacterized protein</fullName>
    </submittedName>
</protein>
<dbReference type="AlphaFoldDB" id="A0A4P8XWA0"/>
<dbReference type="OrthoDB" id="2054425at2"/>
<dbReference type="RefSeq" id="WP_138156773.1">
    <property type="nucleotide sequence ID" value="NZ_CP039381.1"/>
</dbReference>
<evidence type="ECO:0000313" key="2">
    <source>
        <dbReference type="Proteomes" id="UP000301475"/>
    </source>
</evidence>
<sequence>MDREIINLDGIEEKVTHERYNRPTPNGGDYSEIFYMDDNGNYVDKKVATKAVIYECKNDGTAINRTFMEKRK</sequence>
<dbReference type="Proteomes" id="UP000301475">
    <property type="component" value="Chromosome"/>
</dbReference>
<organism evidence="1 2">
    <name type="scientific">Ruminococcus bovis</name>
    <dbReference type="NCBI Taxonomy" id="2564099"/>
    <lineage>
        <taxon>Bacteria</taxon>
        <taxon>Bacillati</taxon>
        <taxon>Bacillota</taxon>
        <taxon>Clostridia</taxon>
        <taxon>Eubacteriales</taxon>
        <taxon>Oscillospiraceae</taxon>
        <taxon>Ruminococcus</taxon>
    </lineage>
</organism>
<keyword evidence="2" id="KW-1185">Reference proteome</keyword>
<proteinExistence type="predicted"/>
<evidence type="ECO:0000313" key="1">
    <source>
        <dbReference type="EMBL" id="QCT06724.1"/>
    </source>
</evidence>
<dbReference type="EMBL" id="CP039381">
    <property type="protein sequence ID" value="QCT06724.1"/>
    <property type="molecule type" value="Genomic_DNA"/>
</dbReference>
<reference evidence="1 2" key="1">
    <citation type="submission" date="2019-04" db="EMBL/GenBank/DDBJ databases">
        <authorList>
            <person name="Embree M."/>
            <person name="Gaffney J.R."/>
        </authorList>
    </citation>
    <scope>NUCLEOTIDE SEQUENCE [LARGE SCALE GENOMIC DNA]</scope>
    <source>
        <strain evidence="1 2">JE7A12</strain>
    </source>
</reference>
<gene>
    <name evidence="1" type="ORF">E5Z56_04790</name>
</gene>
<accession>A0A4P8XWA0</accession>
<name>A0A4P8XWA0_9FIRM</name>